<evidence type="ECO:0000256" key="12">
    <source>
        <dbReference type="RuleBase" id="RU363032"/>
    </source>
</evidence>
<comment type="function">
    <text evidence="10">Part of the ABC transporter complex WtpABC involved in molybdate/tungstate import. Probably responsible for the translocation of the substrate across the membrane.</text>
</comment>
<dbReference type="Proteomes" id="UP000009296">
    <property type="component" value="Chromosome"/>
</dbReference>
<name>F8AMS3_METOI</name>
<dbReference type="Gene3D" id="1.10.3720.10">
    <property type="entry name" value="MetI-like"/>
    <property type="match status" value="1"/>
</dbReference>
<feature type="domain" description="ABC transmembrane type-1" evidence="13">
    <location>
        <begin position="72"/>
        <end position="271"/>
    </location>
</feature>
<comment type="subunit">
    <text evidence="9">The complex is composed of two ATP-binding proteins (WtpC), two transmembrane proteins (WtpB) and a solute-binding protein (WtpA).</text>
</comment>
<comment type="subcellular location">
    <subcellularLocation>
        <location evidence="1 12">Cell membrane</location>
        <topology evidence="1 12">Multi-pass membrane protein</topology>
    </subcellularLocation>
</comment>
<keyword evidence="8 12" id="KW-0472">Membrane</keyword>
<evidence type="ECO:0000313" key="15">
    <source>
        <dbReference type="Proteomes" id="UP000009296"/>
    </source>
</evidence>
<feature type="transmembrane region" description="Helical" evidence="12">
    <location>
        <begin position="117"/>
        <end position="137"/>
    </location>
</feature>
<feature type="transmembrane region" description="Helical" evidence="12">
    <location>
        <begin position="74"/>
        <end position="97"/>
    </location>
</feature>
<feature type="transmembrane region" description="Helical" evidence="12">
    <location>
        <begin position="143"/>
        <end position="167"/>
    </location>
</feature>
<keyword evidence="5" id="KW-0500">Molybdenum</keyword>
<dbReference type="CDD" id="cd06261">
    <property type="entry name" value="TM_PBP2"/>
    <property type="match status" value="1"/>
</dbReference>
<dbReference type="STRING" id="647113.Metok_0933"/>
<evidence type="ECO:0000256" key="1">
    <source>
        <dbReference type="ARBA" id="ARBA00004651"/>
    </source>
</evidence>
<evidence type="ECO:0000313" key="14">
    <source>
        <dbReference type="EMBL" id="AEH06904.1"/>
    </source>
</evidence>
<evidence type="ECO:0000256" key="11">
    <source>
        <dbReference type="ARBA" id="ARBA00044785"/>
    </source>
</evidence>
<dbReference type="AlphaFoldDB" id="F8AMS3"/>
<dbReference type="GO" id="GO:0005886">
    <property type="term" value="C:plasma membrane"/>
    <property type="evidence" value="ECO:0007669"/>
    <property type="project" value="UniProtKB-SubCell"/>
</dbReference>
<dbReference type="HOGENOM" id="CLU_016047_14_1_2"/>
<accession>F8AMS3</accession>
<dbReference type="PROSITE" id="PS50928">
    <property type="entry name" value="ABC_TM1"/>
    <property type="match status" value="1"/>
</dbReference>
<evidence type="ECO:0000256" key="9">
    <source>
        <dbReference type="ARBA" id="ARBA00038781"/>
    </source>
</evidence>
<keyword evidence="4" id="KW-1003">Cell membrane</keyword>
<dbReference type="Pfam" id="PF00528">
    <property type="entry name" value="BPD_transp_1"/>
    <property type="match status" value="1"/>
</dbReference>
<gene>
    <name evidence="14" type="ordered locus">Metok_0933</name>
</gene>
<keyword evidence="6 12" id="KW-0812">Transmembrane</keyword>
<dbReference type="EMBL" id="CP002792">
    <property type="protein sequence ID" value="AEH06904.1"/>
    <property type="molecule type" value="Genomic_DNA"/>
</dbReference>
<dbReference type="SUPFAM" id="SSF161098">
    <property type="entry name" value="MetI-like"/>
    <property type="match status" value="1"/>
</dbReference>
<feature type="transmembrane region" description="Helical" evidence="12">
    <location>
        <begin position="208"/>
        <end position="232"/>
    </location>
</feature>
<feature type="transmembrane region" description="Helical" evidence="12">
    <location>
        <begin position="252"/>
        <end position="273"/>
    </location>
</feature>
<protein>
    <recommendedName>
        <fullName evidence="11">Molybdate/tungstate transport system permease protein WtpB</fullName>
    </recommendedName>
</protein>
<dbReference type="PANTHER" id="PTHR30183">
    <property type="entry name" value="MOLYBDENUM TRANSPORT SYSTEM PERMEASE PROTEIN MODB"/>
    <property type="match status" value="1"/>
</dbReference>
<dbReference type="InterPro" id="IPR000515">
    <property type="entry name" value="MetI-like"/>
</dbReference>
<feature type="transmembrane region" description="Helical" evidence="12">
    <location>
        <begin position="28"/>
        <end position="54"/>
    </location>
</feature>
<dbReference type="GO" id="GO:0055085">
    <property type="term" value="P:transmembrane transport"/>
    <property type="evidence" value="ECO:0007669"/>
    <property type="project" value="InterPro"/>
</dbReference>
<dbReference type="NCBIfam" id="NF040839">
    <property type="entry name" value="tungstate_WtpB"/>
    <property type="match status" value="1"/>
</dbReference>
<keyword evidence="3 12" id="KW-0813">Transport</keyword>
<evidence type="ECO:0000256" key="7">
    <source>
        <dbReference type="ARBA" id="ARBA00022989"/>
    </source>
</evidence>
<evidence type="ECO:0000256" key="8">
    <source>
        <dbReference type="ARBA" id="ARBA00023136"/>
    </source>
</evidence>
<evidence type="ECO:0000256" key="5">
    <source>
        <dbReference type="ARBA" id="ARBA00022505"/>
    </source>
</evidence>
<dbReference type="InterPro" id="IPR035906">
    <property type="entry name" value="MetI-like_sf"/>
</dbReference>
<dbReference type="PANTHER" id="PTHR30183:SF3">
    <property type="entry name" value="MOLYBDENUM TRANSPORT SYSTEM PERMEASE PROTEIN MODB"/>
    <property type="match status" value="1"/>
</dbReference>
<dbReference type="InterPro" id="IPR053405">
    <property type="entry name" value="Mo/W_ABC_Transporter_Permease"/>
</dbReference>
<evidence type="ECO:0000256" key="10">
    <source>
        <dbReference type="ARBA" id="ARBA00044744"/>
    </source>
</evidence>
<dbReference type="eggNOG" id="arCOG00164">
    <property type="taxonomic scope" value="Archaea"/>
</dbReference>
<proteinExistence type="inferred from homology"/>
<reference evidence="14" key="1">
    <citation type="submission" date="2011-05" db="EMBL/GenBank/DDBJ databases">
        <title>Complete sequence of chromosome of Methanothermococcus okinawensis IH1.</title>
        <authorList>
            <consortium name="US DOE Joint Genome Institute"/>
            <person name="Lucas S."/>
            <person name="Han J."/>
            <person name="Lapidus A."/>
            <person name="Cheng J.-F."/>
            <person name="Goodwin L."/>
            <person name="Pitluck S."/>
            <person name="Peters L."/>
            <person name="Mikhailova N."/>
            <person name="Held B."/>
            <person name="Han C."/>
            <person name="Tapia R."/>
            <person name="Land M."/>
            <person name="Hauser L."/>
            <person name="Kyrpides N."/>
            <person name="Ivanova N."/>
            <person name="Pagani I."/>
            <person name="Sieprawska-Lupa M."/>
            <person name="Takai K."/>
            <person name="Miyazaki J."/>
            <person name="Whitman W."/>
            <person name="Woyke T."/>
        </authorList>
    </citation>
    <scope>NUCLEOTIDE SEQUENCE [LARGE SCALE GENOMIC DNA]</scope>
    <source>
        <strain evidence="14">IH1</strain>
    </source>
</reference>
<sequence>MPIKSYIHNILYIDNMFKNILNKNTANYWFISSFLIISAMIFLFVFIPIITMLLNPGDISTAIRDKEVIGAIMVSLKAAFTATLMALIFGVPLSYIFSRYEFKGKNIIEAIIDMPMAIPHSVIGIMLLTVICGTPIGELLKNYGVVLVDNFWGIVIVMLYVGIPFMINSAKNGFFMIDEELENVSRTLGASQIRTFFSISLPLIKNNLISGSILAFARGISEVGAILIMAYFPKTAPVLILDRFNEYGLNESKPIAAIMIIISILLFATLRIFQSKNKRES</sequence>
<evidence type="ECO:0000256" key="6">
    <source>
        <dbReference type="ARBA" id="ARBA00022692"/>
    </source>
</evidence>
<dbReference type="KEGG" id="mok:Metok_0933"/>
<evidence type="ECO:0000259" key="13">
    <source>
        <dbReference type="PROSITE" id="PS50928"/>
    </source>
</evidence>
<keyword evidence="15" id="KW-1185">Reference proteome</keyword>
<evidence type="ECO:0000256" key="3">
    <source>
        <dbReference type="ARBA" id="ARBA00022448"/>
    </source>
</evidence>
<keyword evidence="7 12" id="KW-1133">Transmembrane helix</keyword>
<evidence type="ECO:0000256" key="4">
    <source>
        <dbReference type="ARBA" id="ARBA00022475"/>
    </source>
</evidence>
<evidence type="ECO:0000256" key="2">
    <source>
        <dbReference type="ARBA" id="ARBA00009306"/>
    </source>
</evidence>
<organism evidence="14 15">
    <name type="scientific">Methanothermococcus okinawensis (strain DSM 14208 / JCM 11175 / IH1)</name>
    <dbReference type="NCBI Taxonomy" id="647113"/>
    <lineage>
        <taxon>Archaea</taxon>
        <taxon>Methanobacteriati</taxon>
        <taxon>Methanobacteriota</taxon>
        <taxon>Methanomada group</taxon>
        <taxon>Methanococci</taxon>
        <taxon>Methanococcales</taxon>
        <taxon>Methanococcaceae</taxon>
        <taxon>Methanothermococcus</taxon>
    </lineage>
</organism>
<comment type="similarity">
    <text evidence="2 12">Belongs to the binding-protein-dependent transport system permease family.</text>
</comment>